<dbReference type="OrthoDB" id="9786766at2"/>
<name>A0A1E8CM97_9GAMM</name>
<sequence length="812" mass="91104">MPVLSVRALHHAPLFRIAGALRTLSIALFSVSAVVTAPMASAQSAADVLQMPKIADDVADIELDGFLTESVWRDLTPFDGMRVINPDTLEPASLPTDSRIFYNDRGIYVGVMNFQPPETLVARMSSRDDGVQRDGYVISVDASGEGLYGYYMRINLGGTMSDGTILPEKQISRDWDGPWQAVTQELDNGWSAEIFIPWSMMALPDAGDTRQIGIYTERMLASENETWSWPALPNTNPEYLSAFQKFELQGVTPSTQFTFYPYASATYNNITGDSEGRVGADVYWRPNSNTQLSATLNPDFGTVESDDIVVNLGAFETFFSEKRTFFLEGQEVFTASPRASGGPFGPTTVLNTRRIGAAPDFDIPAGVETRTTERNTPTELLGAVKITGSQGNWRYGSLLASEDDTVIRGTAADGSRVNVQAQGRDFAIGRLLYEDTSGGGRRGIGWIGTRLQHADRDATVNGVDVAWFSRDTRWVFDGQLLHSDVDDETGKGGFFDLNYRPSRGIDHSITGTFLDDKLNINDVGYVQRNDHYVLDYRLSVTESGLTRYRSRQRSMSVINQWNGDGRPVRLGLFFGQNVTYQNNTSLNLNFRYFPPRVDDRLSRGNGTFKIPHRVAYDFTWRSDRSLPLSYSVGISNSEEDLGSNNINYSLGLEWQPNDRFSTGLEVDYRVRDSWLVHQGDNRLTAFTAVGWFPELNASYFINARQQFRVSMQWTGIKAQEDEFYLIDQTDVRHLNQVARPGWASGDFNVSQMSFQARYRWEIAPLSDLFVVYTRGSNLPRNATGDYQDLLFDAWSERITDTVVIKLRYRLGS</sequence>
<evidence type="ECO:0000313" key="3">
    <source>
        <dbReference type="Proteomes" id="UP000175669"/>
    </source>
</evidence>
<dbReference type="RefSeq" id="WP_070117571.1">
    <property type="nucleotide sequence ID" value="NZ_MASR01000001.1"/>
</dbReference>
<dbReference type="Gene3D" id="2.60.40.1190">
    <property type="match status" value="1"/>
</dbReference>
<evidence type="ECO:0000313" key="2">
    <source>
        <dbReference type="EMBL" id="OFE13425.1"/>
    </source>
</evidence>
<evidence type="ECO:0000259" key="1">
    <source>
        <dbReference type="Pfam" id="PF19313"/>
    </source>
</evidence>
<reference evidence="3" key="1">
    <citation type="submission" date="2016-07" db="EMBL/GenBank/DDBJ databases">
        <authorList>
            <person name="Florea S."/>
            <person name="Webb J.S."/>
            <person name="Jaromczyk J."/>
            <person name="Schardl C.L."/>
        </authorList>
    </citation>
    <scope>NUCLEOTIDE SEQUENCE [LARGE SCALE GENOMIC DNA]</scope>
    <source>
        <strain evidence="3">KCTC 42131</strain>
    </source>
</reference>
<proteinExistence type="predicted"/>
<dbReference type="STRING" id="1524254.PHACT_09980"/>
<comment type="caution">
    <text evidence="2">The sequence shown here is derived from an EMBL/GenBank/DDBJ whole genome shotgun (WGS) entry which is preliminary data.</text>
</comment>
<dbReference type="EMBL" id="MASR01000001">
    <property type="protein sequence ID" value="OFE13425.1"/>
    <property type="molecule type" value="Genomic_DNA"/>
</dbReference>
<gene>
    <name evidence="2" type="ORF">PHACT_09980</name>
</gene>
<dbReference type="Proteomes" id="UP000175669">
    <property type="component" value="Unassembled WGS sequence"/>
</dbReference>
<dbReference type="SUPFAM" id="SSF49344">
    <property type="entry name" value="CBD9-like"/>
    <property type="match status" value="1"/>
</dbReference>
<feature type="domain" description="DUF5916" evidence="1">
    <location>
        <begin position="253"/>
        <end position="808"/>
    </location>
</feature>
<accession>A0A1E8CM97</accession>
<organism evidence="2 3">
    <name type="scientific">Pseudohongiella acticola</name>
    <dbReference type="NCBI Taxonomy" id="1524254"/>
    <lineage>
        <taxon>Bacteria</taxon>
        <taxon>Pseudomonadati</taxon>
        <taxon>Pseudomonadota</taxon>
        <taxon>Gammaproteobacteria</taxon>
        <taxon>Pseudomonadales</taxon>
        <taxon>Pseudohongiellaceae</taxon>
        <taxon>Pseudohongiella</taxon>
    </lineage>
</organism>
<keyword evidence="3" id="KW-1185">Reference proteome</keyword>
<protein>
    <recommendedName>
        <fullName evidence="1">DUF5916 domain-containing protein</fullName>
    </recommendedName>
</protein>
<dbReference type="AlphaFoldDB" id="A0A1E8CM97"/>
<dbReference type="Pfam" id="PF19313">
    <property type="entry name" value="DUF5916"/>
    <property type="match status" value="1"/>
</dbReference>
<dbReference type="InterPro" id="IPR045670">
    <property type="entry name" value="DUF5916"/>
</dbReference>